<dbReference type="InterPro" id="IPR029055">
    <property type="entry name" value="Ntn_hydrolases_N"/>
</dbReference>
<gene>
    <name evidence="3" type="ORF">HMPREF1316_1796</name>
</gene>
<sequence>MCELFAVNAASPINASPYLAEFYTHSRQHPHGWGLTYRDDAVPASQDNVRLWREPVPAYASSLLPTLLREPIVARHMQAHIRNATCGALSEPNCHPFLQTDIMGRDWTLIHNGILFNEGMLWGYEERTAGQTDSERMSLFLMDIINEAVLRAGGNLGFDQTFSALAGSITQLGNLNKLNLVLDDGSYTYVHTNTSSTTLYCFQPKDDTLLFATTPLGTDDEKALWKPVPRYRLLAYRNGRLVRASVPHGNVFCEALLEARKALTGSLWNPQEAPQALSA</sequence>
<comment type="caution">
    <text evidence="3">The sequence shown here is derived from an EMBL/GenBank/DDBJ whole genome shotgun (WGS) entry which is preliminary data.</text>
</comment>
<dbReference type="EMBL" id="AWEZ01000050">
    <property type="protein sequence ID" value="ERL07896.1"/>
    <property type="molecule type" value="Genomic_DNA"/>
</dbReference>
<dbReference type="PANTHER" id="PTHR42824">
    <property type="entry name" value="GLUTAMINE AMIDOTRANSFERASE"/>
    <property type="match status" value="1"/>
</dbReference>
<dbReference type="PROSITE" id="PS51278">
    <property type="entry name" value="GATASE_TYPE_2"/>
    <property type="match status" value="1"/>
</dbReference>
<dbReference type="eggNOG" id="COG0121">
    <property type="taxonomic scope" value="Bacteria"/>
</dbReference>
<dbReference type="PATRIC" id="fig|1125712.3.peg.1508"/>
<dbReference type="GO" id="GO:0016740">
    <property type="term" value="F:transferase activity"/>
    <property type="evidence" value="ECO:0007669"/>
    <property type="project" value="UniProtKB-KW"/>
</dbReference>
<name>U2V5H8_9ACTN</name>
<evidence type="ECO:0000259" key="2">
    <source>
        <dbReference type="PROSITE" id="PS51278"/>
    </source>
</evidence>
<dbReference type="Proteomes" id="UP000016638">
    <property type="component" value="Unassembled WGS sequence"/>
</dbReference>
<evidence type="ECO:0000256" key="1">
    <source>
        <dbReference type="ARBA" id="ARBA00022962"/>
    </source>
</evidence>
<dbReference type="InterPro" id="IPR017932">
    <property type="entry name" value="GATase_2_dom"/>
</dbReference>
<dbReference type="Gene3D" id="3.60.20.10">
    <property type="entry name" value="Glutamine Phosphoribosylpyrophosphate, subunit 1, domain 1"/>
    <property type="match status" value="1"/>
</dbReference>
<keyword evidence="4" id="KW-1185">Reference proteome</keyword>
<accession>U2V5H8</accession>
<keyword evidence="1 3" id="KW-0315">Glutamine amidotransferase</keyword>
<dbReference type="InterPro" id="IPR026869">
    <property type="entry name" value="EgtC-like"/>
</dbReference>
<dbReference type="SUPFAM" id="SSF56235">
    <property type="entry name" value="N-terminal nucleophile aminohydrolases (Ntn hydrolases)"/>
    <property type="match status" value="1"/>
</dbReference>
<dbReference type="RefSeq" id="WP_021726406.1">
    <property type="nucleotide sequence ID" value="NZ_AWEZ01000050.1"/>
</dbReference>
<protein>
    <submittedName>
        <fullName evidence="3">Glutamine amidotransferases class-II</fullName>
    </submittedName>
</protein>
<reference evidence="3 4" key="1">
    <citation type="submission" date="2013-08" db="EMBL/GenBank/DDBJ databases">
        <authorList>
            <person name="Durkin A.S."/>
            <person name="Haft D.R."/>
            <person name="McCorrison J."/>
            <person name="Torralba M."/>
            <person name="Gillis M."/>
            <person name="Haft D.H."/>
            <person name="Methe B."/>
            <person name="Sutton G."/>
            <person name="Nelson K.E."/>
        </authorList>
    </citation>
    <scope>NUCLEOTIDE SEQUENCE [LARGE SCALE GENOMIC DNA]</scope>
    <source>
        <strain evidence="3 4">F0195</strain>
    </source>
</reference>
<dbReference type="STRING" id="1125712.HMPREF1316_1796"/>
<organism evidence="3 4">
    <name type="scientific">Olsenella profusa F0195</name>
    <dbReference type="NCBI Taxonomy" id="1125712"/>
    <lineage>
        <taxon>Bacteria</taxon>
        <taxon>Bacillati</taxon>
        <taxon>Actinomycetota</taxon>
        <taxon>Coriobacteriia</taxon>
        <taxon>Coriobacteriales</taxon>
        <taxon>Atopobiaceae</taxon>
        <taxon>Olsenella</taxon>
    </lineage>
</organism>
<evidence type="ECO:0000313" key="3">
    <source>
        <dbReference type="EMBL" id="ERL07896.1"/>
    </source>
</evidence>
<dbReference type="PANTHER" id="PTHR42824:SF1">
    <property type="entry name" value="GLUTAMINE AMIDOTRANSFERASE YAFJ-RELATED"/>
    <property type="match status" value="1"/>
</dbReference>
<evidence type="ECO:0000313" key="4">
    <source>
        <dbReference type="Proteomes" id="UP000016638"/>
    </source>
</evidence>
<feature type="domain" description="Glutamine amidotransferase type-2" evidence="2">
    <location>
        <begin position="2"/>
        <end position="279"/>
    </location>
</feature>
<proteinExistence type="predicted"/>
<keyword evidence="3" id="KW-0808">Transferase</keyword>
<dbReference type="Pfam" id="PF13230">
    <property type="entry name" value="GATase_4"/>
    <property type="match status" value="1"/>
</dbReference>
<dbReference type="AlphaFoldDB" id="U2V5H8"/>